<reference evidence="1" key="1">
    <citation type="journal article" date="2014" name="Int. J. Syst. Evol. Microbiol.">
        <title>Complete genome sequence of Corynebacterium casei LMG S-19264T (=DSM 44701T), isolated from a smear-ripened cheese.</title>
        <authorList>
            <consortium name="US DOE Joint Genome Institute (JGI-PGF)"/>
            <person name="Walter F."/>
            <person name="Albersmeier A."/>
            <person name="Kalinowski J."/>
            <person name="Ruckert C."/>
        </authorList>
    </citation>
    <scope>NUCLEOTIDE SEQUENCE</scope>
    <source>
        <strain evidence="1">CGMCC 4.5737</strain>
    </source>
</reference>
<evidence type="ECO:0000313" key="1">
    <source>
        <dbReference type="EMBL" id="GGM77251.1"/>
    </source>
</evidence>
<accession>A0A8J3CJL0</accession>
<name>A0A8J3CJL0_9PSEU</name>
<proteinExistence type="predicted"/>
<dbReference type="EMBL" id="BMMK01000038">
    <property type="protein sequence ID" value="GGM77251.1"/>
    <property type="molecule type" value="Genomic_DNA"/>
</dbReference>
<sequence length="211" mass="23534">MSSQHTDLVRVDEGQFRVEDRPPTLGGMGDYVNGLAQPMLAGGAWIHAGINCGPVRATVQPLDYPPAELDPGPWDDVVEISVVSLVGRMRVQPLYADDVTPDLPLVSSMGPGCYRLRVHARGRDDHYDQVVEEPTEDYLILSWPAPMMPELVIAGSSTLGQQLRMRCFTDTYPLRSAPRAEDGMVSQQEWARKVAHEDNLERARQQARRRT</sequence>
<protein>
    <submittedName>
        <fullName evidence="1">Uncharacterized protein</fullName>
    </submittedName>
</protein>
<reference evidence="1" key="2">
    <citation type="submission" date="2020-09" db="EMBL/GenBank/DDBJ databases">
        <authorList>
            <person name="Sun Q."/>
            <person name="Zhou Y."/>
        </authorList>
    </citation>
    <scope>NUCLEOTIDE SEQUENCE</scope>
    <source>
        <strain evidence="1">CGMCC 4.5737</strain>
    </source>
</reference>
<dbReference type="Proteomes" id="UP000637578">
    <property type="component" value="Unassembled WGS sequence"/>
</dbReference>
<evidence type="ECO:0000313" key="2">
    <source>
        <dbReference type="Proteomes" id="UP000637578"/>
    </source>
</evidence>
<comment type="caution">
    <text evidence="1">The sequence shown here is derived from an EMBL/GenBank/DDBJ whole genome shotgun (WGS) entry which is preliminary data.</text>
</comment>
<organism evidence="1 2">
    <name type="scientific">Longimycelium tulufanense</name>
    <dbReference type="NCBI Taxonomy" id="907463"/>
    <lineage>
        <taxon>Bacteria</taxon>
        <taxon>Bacillati</taxon>
        <taxon>Actinomycetota</taxon>
        <taxon>Actinomycetes</taxon>
        <taxon>Pseudonocardiales</taxon>
        <taxon>Pseudonocardiaceae</taxon>
        <taxon>Longimycelium</taxon>
    </lineage>
</organism>
<gene>
    <name evidence="1" type="ORF">GCM10012275_54850</name>
</gene>
<keyword evidence="2" id="KW-1185">Reference proteome</keyword>
<dbReference type="RefSeq" id="WP_189061318.1">
    <property type="nucleotide sequence ID" value="NZ_BMMK01000038.1"/>
</dbReference>
<dbReference type="AlphaFoldDB" id="A0A8J3CJL0"/>